<dbReference type="AlphaFoldDB" id="A0A2M4DB01"/>
<evidence type="ECO:0000256" key="1">
    <source>
        <dbReference type="SAM" id="MobiDB-lite"/>
    </source>
</evidence>
<protein>
    <submittedName>
        <fullName evidence="2">Putative secreted protein</fullName>
    </submittedName>
</protein>
<name>A0A2M4DB01_ANODA</name>
<evidence type="ECO:0000313" key="2">
    <source>
        <dbReference type="EMBL" id="MBW74717.1"/>
    </source>
</evidence>
<feature type="compositionally biased region" description="Polar residues" evidence="1">
    <location>
        <begin position="55"/>
        <end position="64"/>
    </location>
</feature>
<organism evidence="2">
    <name type="scientific">Anopheles darlingi</name>
    <name type="common">Mosquito</name>
    <dbReference type="NCBI Taxonomy" id="43151"/>
    <lineage>
        <taxon>Eukaryota</taxon>
        <taxon>Metazoa</taxon>
        <taxon>Ecdysozoa</taxon>
        <taxon>Arthropoda</taxon>
        <taxon>Hexapoda</taxon>
        <taxon>Insecta</taxon>
        <taxon>Pterygota</taxon>
        <taxon>Neoptera</taxon>
        <taxon>Endopterygota</taxon>
        <taxon>Diptera</taxon>
        <taxon>Nematocera</taxon>
        <taxon>Culicoidea</taxon>
        <taxon>Culicidae</taxon>
        <taxon>Anophelinae</taxon>
        <taxon>Anopheles</taxon>
    </lineage>
</organism>
<feature type="compositionally biased region" description="Basic and acidic residues" evidence="1">
    <location>
        <begin position="65"/>
        <end position="75"/>
    </location>
</feature>
<dbReference type="EMBL" id="GGFL01010539">
    <property type="protein sequence ID" value="MBW74717.1"/>
    <property type="molecule type" value="Transcribed_RNA"/>
</dbReference>
<sequence length="75" mass="8406">MLLATAQNHLERSRCLQLTLSLSLALSRIIATARLRHVSANRIDWTIVCASGSVTTAQNPPRQQTAERWEKLLHS</sequence>
<accession>A0A2M4DB01</accession>
<feature type="region of interest" description="Disordered" evidence="1">
    <location>
        <begin position="55"/>
        <end position="75"/>
    </location>
</feature>
<proteinExistence type="predicted"/>
<reference evidence="2" key="1">
    <citation type="submission" date="2018-01" db="EMBL/GenBank/DDBJ databases">
        <title>An insight into the sialome of Amazonian anophelines.</title>
        <authorList>
            <person name="Ribeiro J.M."/>
            <person name="Scarpassa V."/>
            <person name="Calvo E."/>
        </authorList>
    </citation>
    <scope>NUCLEOTIDE SEQUENCE</scope>
</reference>